<dbReference type="GO" id="GO:0007229">
    <property type="term" value="P:integrin-mediated signaling pathway"/>
    <property type="evidence" value="ECO:0007669"/>
    <property type="project" value="UniProtKB-KW"/>
</dbReference>
<gene>
    <name evidence="3" type="ORF">SAMN05421748_11767</name>
</gene>
<evidence type="ECO:0000256" key="2">
    <source>
        <dbReference type="SAM" id="Phobius"/>
    </source>
</evidence>
<sequence length="223" mass="24233">MTADEDDGDDAKGGFLEKLRTQRRLRVVTLVSLAAVVLLVLPAFFGLRAAGNDPVFGSLNALDVPSWAAEKVDDQSSGSRWCFMDCTFRERIAQSAKPFQETTQAYTAALSAAGWQPWKVAECPEQPVGKDDGTYSCWKRDEFTLDLWVRLPECQVDQVAAQETGTEPVDPKNCTGSTVSIKVQNAIADTRGEPEVQESPLVGETPDPVLSNDPLLEPTPSAS</sequence>
<evidence type="ECO:0000313" key="3">
    <source>
        <dbReference type="EMBL" id="SNY56123.1"/>
    </source>
</evidence>
<feature type="region of interest" description="Disordered" evidence="1">
    <location>
        <begin position="188"/>
        <end position="223"/>
    </location>
</feature>
<protein>
    <submittedName>
        <fullName evidence="3">Integrin beta 3</fullName>
    </submittedName>
</protein>
<organism evidence="3 4">
    <name type="scientific">Paractinoplanes atraurantiacus</name>
    <dbReference type="NCBI Taxonomy" id="1036182"/>
    <lineage>
        <taxon>Bacteria</taxon>
        <taxon>Bacillati</taxon>
        <taxon>Actinomycetota</taxon>
        <taxon>Actinomycetes</taxon>
        <taxon>Micromonosporales</taxon>
        <taxon>Micromonosporaceae</taxon>
        <taxon>Paractinoplanes</taxon>
    </lineage>
</organism>
<keyword evidence="4" id="KW-1185">Reference proteome</keyword>
<dbReference type="Proteomes" id="UP000219612">
    <property type="component" value="Unassembled WGS sequence"/>
</dbReference>
<keyword evidence="3" id="KW-0401">Integrin</keyword>
<feature type="transmembrane region" description="Helical" evidence="2">
    <location>
        <begin position="27"/>
        <end position="47"/>
    </location>
</feature>
<keyword evidence="2" id="KW-0472">Membrane</keyword>
<reference evidence="4" key="1">
    <citation type="submission" date="2017-09" db="EMBL/GenBank/DDBJ databases">
        <authorList>
            <person name="Varghese N."/>
            <person name="Submissions S."/>
        </authorList>
    </citation>
    <scope>NUCLEOTIDE SEQUENCE [LARGE SCALE GENOMIC DNA]</scope>
    <source>
        <strain evidence="4">CGMCC 4.6857</strain>
    </source>
</reference>
<dbReference type="OrthoDB" id="5185904at2"/>
<accession>A0A285J7U1</accession>
<dbReference type="EMBL" id="OBDY01000017">
    <property type="protein sequence ID" value="SNY56123.1"/>
    <property type="molecule type" value="Genomic_DNA"/>
</dbReference>
<evidence type="ECO:0000313" key="4">
    <source>
        <dbReference type="Proteomes" id="UP000219612"/>
    </source>
</evidence>
<evidence type="ECO:0000256" key="1">
    <source>
        <dbReference type="SAM" id="MobiDB-lite"/>
    </source>
</evidence>
<dbReference type="AlphaFoldDB" id="A0A285J7U1"/>
<name>A0A285J7U1_9ACTN</name>
<keyword evidence="2" id="KW-0812">Transmembrane</keyword>
<keyword evidence="2" id="KW-1133">Transmembrane helix</keyword>
<proteinExistence type="predicted"/>
<dbReference type="RefSeq" id="WP_097324539.1">
    <property type="nucleotide sequence ID" value="NZ_OBDY01000017.1"/>
</dbReference>